<evidence type="ECO:0000313" key="2">
    <source>
        <dbReference type="Proteomes" id="UP000284219"/>
    </source>
</evidence>
<accession>A0A419SMM3</accession>
<gene>
    <name evidence="1" type="ORF">BEP19_00975</name>
</gene>
<organism evidence="1 2">
    <name type="scientific">Ammoniphilus oxalaticus</name>
    <dbReference type="NCBI Taxonomy" id="66863"/>
    <lineage>
        <taxon>Bacteria</taxon>
        <taxon>Bacillati</taxon>
        <taxon>Bacillota</taxon>
        <taxon>Bacilli</taxon>
        <taxon>Bacillales</taxon>
        <taxon>Paenibacillaceae</taxon>
        <taxon>Aneurinibacillus group</taxon>
        <taxon>Ammoniphilus</taxon>
    </lineage>
</organism>
<reference evidence="1 2" key="1">
    <citation type="submission" date="2016-08" db="EMBL/GenBank/DDBJ databases">
        <title>Novel Firmicute Genomes.</title>
        <authorList>
            <person name="Poppleton D.I."/>
            <person name="Gribaldo S."/>
        </authorList>
    </citation>
    <scope>NUCLEOTIDE SEQUENCE [LARGE SCALE GENOMIC DNA]</scope>
    <source>
        <strain evidence="1 2">RAOx-1</strain>
    </source>
</reference>
<dbReference type="InterPro" id="IPR021617">
    <property type="entry name" value="DUF3231"/>
</dbReference>
<dbReference type="AlphaFoldDB" id="A0A419SMM3"/>
<dbReference type="Proteomes" id="UP000284219">
    <property type="component" value="Unassembled WGS sequence"/>
</dbReference>
<dbReference type="EMBL" id="MCHY01000006">
    <property type="protein sequence ID" value="RKD25548.1"/>
    <property type="molecule type" value="Genomic_DNA"/>
</dbReference>
<evidence type="ECO:0000313" key="1">
    <source>
        <dbReference type="EMBL" id="RKD25548.1"/>
    </source>
</evidence>
<sequence length="338" mass="38136">MEEPALRLADKPMTAPELSNLWATFQSNSMANCILRYFSAKAEDEEIKSTIDFALRIAQQQTDRIKNLFAAEEIAIPIGFTDSDVDVNAPRLLSDMFMLEYIKHMASVGMMTYSSALYISSRADVREIFDDCLISSIQLERRSSQVLLEKGIFVQPPYLSPPQKVDFVKNQTFLNGWLGERRPITGIEITSLFINMITNSIGKALITSFAQVAEMKDVRKYLIRGKHIATKHLSVFGSILTEENTDVAPTWDSHVTDSTAPPFSDKLMLFHTIGLIAFGIANYGTALSSCARRDISSHYERLMQEILLYAEDGMNLMIKRGWMEEPPLTVDRGELIKK</sequence>
<keyword evidence="2" id="KW-1185">Reference proteome</keyword>
<dbReference type="OrthoDB" id="1675670at2"/>
<protein>
    <submittedName>
        <fullName evidence="1">Uncharacterized protein</fullName>
    </submittedName>
</protein>
<dbReference type="Pfam" id="PF11553">
    <property type="entry name" value="DUF3231"/>
    <property type="match status" value="2"/>
</dbReference>
<proteinExistence type="predicted"/>
<dbReference type="InterPro" id="IPR012347">
    <property type="entry name" value="Ferritin-like"/>
</dbReference>
<name>A0A419SMM3_9BACL</name>
<comment type="caution">
    <text evidence="1">The sequence shown here is derived from an EMBL/GenBank/DDBJ whole genome shotgun (WGS) entry which is preliminary data.</text>
</comment>
<dbReference type="Gene3D" id="1.20.1260.10">
    <property type="match status" value="2"/>
</dbReference>